<feature type="region of interest" description="Disordered" evidence="1">
    <location>
        <begin position="150"/>
        <end position="175"/>
    </location>
</feature>
<keyword evidence="3" id="KW-1185">Reference proteome</keyword>
<evidence type="ECO:0000256" key="1">
    <source>
        <dbReference type="SAM" id="MobiDB-lite"/>
    </source>
</evidence>
<organism evidence="2 3">
    <name type="scientific">Neoroseomonas terrae</name>
    <dbReference type="NCBI Taxonomy" id="424799"/>
    <lineage>
        <taxon>Bacteria</taxon>
        <taxon>Pseudomonadati</taxon>
        <taxon>Pseudomonadota</taxon>
        <taxon>Alphaproteobacteria</taxon>
        <taxon>Acetobacterales</taxon>
        <taxon>Acetobacteraceae</taxon>
        <taxon>Neoroseomonas</taxon>
    </lineage>
</organism>
<evidence type="ECO:0000313" key="2">
    <source>
        <dbReference type="EMBL" id="MBR0653356.1"/>
    </source>
</evidence>
<evidence type="ECO:0008006" key="4">
    <source>
        <dbReference type="Google" id="ProtNLM"/>
    </source>
</evidence>
<dbReference type="EMBL" id="JAAEDI010000047">
    <property type="protein sequence ID" value="MBR0653356.1"/>
    <property type="molecule type" value="Genomic_DNA"/>
</dbReference>
<evidence type="ECO:0000313" key="3">
    <source>
        <dbReference type="Proteomes" id="UP000698752"/>
    </source>
</evidence>
<proteinExistence type="predicted"/>
<name>A0ABS5EQS7_9PROT</name>
<protein>
    <recommendedName>
        <fullName evidence="4">Zinc ribbon domain-containing protein</fullName>
    </recommendedName>
</protein>
<gene>
    <name evidence="2" type="ORF">GXW78_27140</name>
</gene>
<accession>A0ABS5EQS7</accession>
<dbReference type="RefSeq" id="WP_211872056.1">
    <property type="nucleotide sequence ID" value="NZ_JAAEDI010000047.1"/>
</dbReference>
<sequence>MIFLPADGPAWAKTAEVGRHQTAGKPSSEIAMTDSVELKCTDCGTVLEVGVAAGAVVSTDPCPHCGSTQQTVHLTFYDQVLIKVRDRMEMKVKNDSFPRRKKVRKESIQGFDVRVSKGDYVYKEREIDRDNNTYREHVTEETGAVIHSVSEKLSDHFGHGSAKFKKKPPGSGEGV</sequence>
<dbReference type="Proteomes" id="UP000698752">
    <property type="component" value="Unassembled WGS sequence"/>
</dbReference>
<reference evidence="3" key="1">
    <citation type="journal article" date="2021" name="Syst. Appl. Microbiol.">
        <title>Roseomonas hellenica sp. nov., isolated from roots of wild-growing Alkanna tinctoria.</title>
        <authorList>
            <person name="Rat A."/>
            <person name="Naranjo H.D."/>
            <person name="Lebbe L."/>
            <person name="Cnockaert M."/>
            <person name="Krigas N."/>
            <person name="Grigoriadou K."/>
            <person name="Maloupa E."/>
            <person name="Willems A."/>
        </authorList>
    </citation>
    <scope>NUCLEOTIDE SEQUENCE [LARGE SCALE GENOMIC DNA]</scope>
    <source>
        <strain evidence="3">LMG 31159</strain>
    </source>
</reference>
<comment type="caution">
    <text evidence="2">The sequence shown here is derived from an EMBL/GenBank/DDBJ whole genome shotgun (WGS) entry which is preliminary data.</text>
</comment>